<accession>A0A8S4G3I9</accession>
<feature type="region of interest" description="Disordered" evidence="1">
    <location>
        <begin position="1021"/>
        <end position="1042"/>
    </location>
</feature>
<feature type="compositionally biased region" description="Acidic residues" evidence="1">
    <location>
        <begin position="1024"/>
        <end position="1034"/>
    </location>
</feature>
<comment type="caution">
    <text evidence="3">The sequence shown here is derived from an EMBL/GenBank/DDBJ whole genome shotgun (WGS) entry which is preliminary data.</text>
</comment>
<dbReference type="GO" id="GO:0005886">
    <property type="term" value="C:plasma membrane"/>
    <property type="evidence" value="ECO:0007669"/>
    <property type="project" value="TreeGrafter"/>
</dbReference>
<dbReference type="InterPro" id="IPR008942">
    <property type="entry name" value="ENTH_VHS"/>
</dbReference>
<feature type="compositionally biased region" description="Basic and acidic residues" evidence="1">
    <location>
        <begin position="231"/>
        <end position="240"/>
    </location>
</feature>
<dbReference type="SMART" id="SM00273">
    <property type="entry name" value="ENTH"/>
    <property type="match status" value="1"/>
</dbReference>
<dbReference type="GO" id="GO:0006897">
    <property type="term" value="P:endocytosis"/>
    <property type="evidence" value="ECO:0007669"/>
    <property type="project" value="TreeGrafter"/>
</dbReference>
<dbReference type="InterPro" id="IPR038528">
    <property type="entry name" value="TEL2_C_sf"/>
</dbReference>
<feature type="compositionally biased region" description="Basic and acidic residues" evidence="1">
    <location>
        <begin position="193"/>
        <end position="202"/>
    </location>
</feature>
<dbReference type="InterPro" id="IPR019337">
    <property type="entry name" value="Telomere_length_regulation_dom"/>
</dbReference>
<dbReference type="PROSITE" id="PS50942">
    <property type="entry name" value="ENTH"/>
    <property type="match status" value="1"/>
</dbReference>
<dbReference type="EMBL" id="CAJHNJ030000086">
    <property type="protein sequence ID" value="CAG9134809.1"/>
    <property type="molecule type" value="Genomic_DNA"/>
</dbReference>
<dbReference type="GO" id="GO:0030125">
    <property type="term" value="C:clathrin vesicle coat"/>
    <property type="evidence" value="ECO:0007669"/>
    <property type="project" value="TreeGrafter"/>
</dbReference>
<feature type="compositionally biased region" description="Polar residues" evidence="1">
    <location>
        <begin position="269"/>
        <end position="281"/>
    </location>
</feature>
<dbReference type="GO" id="GO:0030276">
    <property type="term" value="F:clathrin binding"/>
    <property type="evidence" value="ECO:0007669"/>
    <property type="project" value="TreeGrafter"/>
</dbReference>
<gene>
    <name evidence="3" type="ORF">PLXY2_LOCUS13071</name>
</gene>
<feature type="compositionally biased region" description="Polar residues" evidence="1">
    <location>
        <begin position="219"/>
        <end position="229"/>
    </location>
</feature>
<dbReference type="InterPro" id="IPR016024">
    <property type="entry name" value="ARM-type_fold"/>
</dbReference>
<evidence type="ECO:0000313" key="4">
    <source>
        <dbReference type="Proteomes" id="UP000653454"/>
    </source>
</evidence>
<proteinExistence type="predicted"/>
<dbReference type="GO" id="GO:0005543">
    <property type="term" value="F:phospholipid binding"/>
    <property type="evidence" value="ECO:0007669"/>
    <property type="project" value="TreeGrafter"/>
</dbReference>
<dbReference type="SUPFAM" id="SSF48371">
    <property type="entry name" value="ARM repeat"/>
    <property type="match status" value="1"/>
</dbReference>
<dbReference type="Gene3D" id="1.25.40.90">
    <property type="match status" value="1"/>
</dbReference>
<sequence length="1380" mass="155290">MDRFISMWKVRELADKVTNVVMNYTEVEGKVREATSDEAWGPTGQQMQELALATFTYEHFPEVMSMLWRRMLHDNRAHWRRTYKCLLLLSYLVRNGSERVVTSAREHIYDLRSLENYTHVDDLGKDQGINVRHKVRELIDFIQDDDKLRDERKKAKKNKDKYIGMSSEATVMGTRSGSGGWGEYSDRGAGNWEEPKDRSRSIDEEEYDRADDSDGDYSTPRSTQPQPSKENVYRDTREEDTPPSPPRAPSPVTAPVGSRPRDDRALNIQLKTPQKTKSSTPAKKIDLGAAASYGKSGAPASSAPAAAANNTNKSQELLDDLFKTCAAPSEDDFDPRADDPKPAKEPDFGDFTAAFTAPESAPPVTSLAPPATSLAGGDGFADFSSAFTGGDAGSNGFDVLGNSQASNLDLLSSLSPSLVAPLSAPSLDAPGFDGPGFDSGADALAGLTLMPTPAGGKEMASKTSVQESLLRDLKTMTATLLSIKKLKSESEVKTIQKYFENIINNLPGPITIQKLCRVDDYTFNMEAIDVLSQMQSSVIKFVLPQWPIFKDTVEKIFVIEENFEVVRETLTVLCGFLQHECNINSIEALSFILLKFVKSDCILSSVVDCSSVELQENYRLYQLQSDWQNYVQLIVTLPERVANKLERRTPKEFSHENYSYILIFQIIRSIDYMAESTFHHDVQYDMSYLAHLVSKFVVHYSMAGNSEAMNKFIDVIVFWVGKENTEKTKFIKKKLFHKLVHHMTRQALDTFSVILMKRCVINYKNQEQSILEVLGDNIDTNKDLKQVLCYKIPFNTVPKDYKNTLFCENLVYYISTSSTAPELLTDFILRLGLVWSDVKSLNTTNYSQHMFISQILVLAVKYRLLMAANMKEKWDSQALKNVLFMGISKHLDSLSAEFRTIGMATVEIILNNLKAVEDKDGATLNFDYTAICEKFQEIHKTLFKLDTKCLLDPNVKPPPKYKEKTINIDEVLDSIAYKLVEEDEKPVQNTLITSAVKTPTQTKEIIKTIIAEKLSALTKRLDPDPDLDSDDELQPYDMSNDLPASAKKRPAFLRDLIEKLTDAADIEDYEACLAVAEDLVHAQLKNDDPKLAIDLLNLFIHLESKYNIEDFDNIRFAICIAIVVAQPKVSAEHLCKEFHSDIGRYSIATKILMLDVLSESANRISDVRDGPNKPPPKKDIVVKQTASDDNLPAEEIIRRRLLNKVKYTHSKRLHPFAKAKRNQFAAVSDSFFYPLVSGFGRKQLSLSYHNLKQDIDNILLIKYLSVVGNIILASKNCPNCPKYCGELMEILLYLRYNSEPKIQVCVMSLIASIILAVPKSMIIAEFLEYMVDFREWLNDCVNQMDLAMVGGPKAEAAVIAGQTLYLLEKAIMEEELPNVS</sequence>
<evidence type="ECO:0000256" key="1">
    <source>
        <dbReference type="SAM" id="MobiDB-lite"/>
    </source>
</evidence>
<feature type="compositionally biased region" description="Acidic residues" evidence="1">
    <location>
        <begin position="203"/>
        <end position="215"/>
    </location>
</feature>
<dbReference type="FunFam" id="1.25.40.90:FF:000006">
    <property type="entry name" value="Clathrin interactor 1"/>
    <property type="match status" value="1"/>
</dbReference>
<name>A0A8S4G3I9_PLUXY</name>
<dbReference type="Pfam" id="PF10193">
    <property type="entry name" value="Telomere_reg-2"/>
    <property type="match status" value="1"/>
</dbReference>
<dbReference type="CDD" id="cd16989">
    <property type="entry name" value="ENTH_EpsinR"/>
    <property type="match status" value="1"/>
</dbReference>
<dbReference type="PANTHER" id="PTHR12276">
    <property type="entry name" value="EPSIN/ENT-RELATED"/>
    <property type="match status" value="1"/>
</dbReference>
<organism evidence="3 4">
    <name type="scientific">Plutella xylostella</name>
    <name type="common">Diamondback moth</name>
    <name type="synonym">Plutella maculipennis</name>
    <dbReference type="NCBI Taxonomy" id="51655"/>
    <lineage>
        <taxon>Eukaryota</taxon>
        <taxon>Metazoa</taxon>
        <taxon>Ecdysozoa</taxon>
        <taxon>Arthropoda</taxon>
        <taxon>Hexapoda</taxon>
        <taxon>Insecta</taxon>
        <taxon>Pterygota</taxon>
        <taxon>Neoptera</taxon>
        <taxon>Endopterygota</taxon>
        <taxon>Lepidoptera</taxon>
        <taxon>Glossata</taxon>
        <taxon>Ditrysia</taxon>
        <taxon>Yponomeutoidea</taxon>
        <taxon>Plutellidae</taxon>
        <taxon>Plutella</taxon>
    </lineage>
</organism>
<reference evidence="3" key="1">
    <citation type="submission" date="2020-11" db="EMBL/GenBank/DDBJ databases">
        <authorList>
            <person name="Whiteford S."/>
        </authorList>
    </citation>
    <scope>NUCLEOTIDE SEQUENCE</scope>
</reference>
<feature type="compositionally biased region" description="Basic and acidic residues" evidence="1">
    <location>
        <begin position="334"/>
        <end position="347"/>
    </location>
</feature>
<keyword evidence="4" id="KW-1185">Reference proteome</keyword>
<dbReference type="Pfam" id="PF01417">
    <property type="entry name" value="ENTH"/>
    <property type="match status" value="1"/>
</dbReference>
<evidence type="ECO:0000313" key="3">
    <source>
        <dbReference type="EMBL" id="CAG9134809.1"/>
    </source>
</evidence>
<feature type="domain" description="ENTH" evidence="2">
    <location>
        <begin position="19"/>
        <end position="152"/>
    </location>
</feature>
<dbReference type="Gene3D" id="1.25.40.720">
    <property type="entry name" value="Telomere length regulation protein 2, C-terminal domain"/>
    <property type="match status" value="2"/>
</dbReference>
<dbReference type="Proteomes" id="UP000653454">
    <property type="component" value="Unassembled WGS sequence"/>
</dbReference>
<feature type="region of interest" description="Disordered" evidence="1">
    <location>
        <begin position="166"/>
        <end position="350"/>
    </location>
</feature>
<dbReference type="SUPFAM" id="SSF48464">
    <property type="entry name" value="ENTH/VHS domain"/>
    <property type="match status" value="1"/>
</dbReference>
<evidence type="ECO:0000259" key="2">
    <source>
        <dbReference type="PROSITE" id="PS50942"/>
    </source>
</evidence>
<dbReference type="InterPro" id="IPR013809">
    <property type="entry name" value="ENTH"/>
</dbReference>
<dbReference type="PANTHER" id="PTHR12276:SF45">
    <property type="entry name" value="CLATHRIN INTERACTOR 1"/>
    <property type="match status" value="1"/>
</dbReference>
<dbReference type="GO" id="GO:0005768">
    <property type="term" value="C:endosome"/>
    <property type="evidence" value="ECO:0007669"/>
    <property type="project" value="TreeGrafter"/>
</dbReference>
<feature type="compositionally biased region" description="Low complexity" evidence="1">
    <location>
        <begin position="288"/>
        <end position="308"/>
    </location>
</feature>
<protein>
    <submittedName>
        <fullName evidence="3">(diamondback moth) hypothetical protein</fullName>
    </submittedName>
</protein>